<dbReference type="Proteomes" id="UP001189122">
    <property type="component" value="Unassembled WGS sequence"/>
</dbReference>
<evidence type="ECO:0000256" key="1">
    <source>
        <dbReference type="SAM" id="SignalP"/>
    </source>
</evidence>
<gene>
    <name evidence="2" type="ORF">SI7747_13016562</name>
</gene>
<sequence>MRICHVLILRHLLTRTRTAAARYEVWLLSPAVIIPLRSPCYLVGSGVFNAHYSVASDFSDHSDTEEGRSGSQLGGVRLRARFFVKYDSCDPPSVFPGPPPWGPPISSHMRLSWEDTVGAHKKPSGTVC</sequence>
<name>A0A7I8JJ47_SPIIN</name>
<dbReference type="EMBL" id="CACRZD030000013">
    <property type="protein sequence ID" value="CAA6670159.1"/>
    <property type="molecule type" value="Genomic_DNA"/>
</dbReference>
<feature type="chain" id="PRO_5029579855" evidence="1">
    <location>
        <begin position="22"/>
        <end position="128"/>
    </location>
</feature>
<dbReference type="AlphaFoldDB" id="A0A7I8JJ47"/>
<evidence type="ECO:0000313" key="3">
    <source>
        <dbReference type="Proteomes" id="UP001189122"/>
    </source>
</evidence>
<reference evidence="2 3" key="1">
    <citation type="submission" date="2019-12" db="EMBL/GenBank/DDBJ databases">
        <authorList>
            <person name="Scholz U."/>
            <person name="Mascher M."/>
            <person name="Fiebig A."/>
        </authorList>
    </citation>
    <scope>NUCLEOTIDE SEQUENCE</scope>
</reference>
<feature type="signal peptide" evidence="1">
    <location>
        <begin position="1"/>
        <end position="21"/>
    </location>
</feature>
<proteinExistence type="predicted"/>
<keyword evidence="3" id="KW-1185">Reference proteome</keyword>
<organism evidence="2">
    <name type="scientific">Spirodela intermedia</name>
    <name type="common">Intermediate duckweed</name>
    <dbReference type="NCBI Taxonomy" id="51605"/>
    <lineage>
        <taxon>Eukaryota</taxon>
        <taxon>Viridiplantae</taxon>
        <taxon>Streptophyta</taxon>
        <taxon>Embryophyta</taxon>
        <taxon>Tracheophyta</taxon>
        <taxon>Spermatophyta</taxon>
        <taxon>Magnoliopsida</taxon>
        <taxon>Liliopsida</taxon>
        <taxon>Araceae</taxon>
        <taxon>Lemnoideae</taxon>
        <taxon>Spirodela</taxon>
    </lineage>
</organism>
<evidence type="ECO:0000313" key="2">
    <source>
        <dbReference type="EMBL" id="CAA2630916.1"/>
    </source>
</evidence>
<dbReference type="EMBL" id="LR743600">
    <property type="protein sequence ID" value="CAA2630916.1"/>
    <property type="molecule type" value="Genomic_DNA"/>
</dbReference>
<keyword evidence="1" id="KW-0732">Signal</keyword>
<protein>
    <submittedName>
        <fullName evidence="2">Uncharacterized protein</fullName>
    </submittedName>
</protein>
<accession>A0A7I8JJ47</accession>